<sequence length="207" mass="24391">MKELRNYFRSKECTFQYKSKALNCVQETIKFYHNNKSHKADLVKNLIPIPDISKRGSDIHLLPHVHCWFNIMAKVNKHHKGDMSDVAFFHDQQDHFDDILVYCTEQIRNFSGENQFDPTTDFNIKDEISIHFPDSKKVSGVQLADVLAGFMSRYVMDFIYNDDVIDDVYHDVFAKLLESYNPKVNNFSVNFVLPISRRNKLFKKFKL</sequence>
<dbReference type="RefSeq" id="WP_213680766.1">
    <property type="nucleotide sequence ID" value="NZ_CP074572.1"/>
</dbReference>
<proteinExistence type="predicted"/>
<accession>A0ABX8DBZ2</accession>
<reference evidence="1 2" key="1">
    <citation type="journal article" date="2012" name="Int. J. Syst. Evol. Microbiol.">
        <title>Shewanella dokdonensis sp. nov., isolated from seawater.</title>
        <authorList>
            <person name="Sung H.R."/>
            <person name="Yoon J.H."/>
            <person name="Ghim S.Y."/>
        </authorList>
    </citation>
    <scope>NUCLEOTIDE SEQUENCE [LARGE SCALE GENOMIC DNA]</scope>
    <source>
        <strain evidence="1 2">DSM 23626</strain>
    </source>
</reference>
<dbReference type="InterPro" id="IPR024524">
    <property type="entry name" value="DUF3800"/>
</dbReference>
<dbReference type="Proteomes" id="UP000676428">
    <property type="component" value="Chromosome"/>
</dbReference>
<evidence type="ECO:0000313" key="2">
    <source>
        <dbReference type="Proteomes" id="UP000676428"/>
    </source>
</evidence>
<dbReference type="Pfam" id="PF12686">
    <property type="entry name" value="DUF3800"/>
    <property type="match status" value="1"/>
</dbReference>
<gene>
    <name evidence="1" type="ORF">KHX94_11645</name>
</gene>
<keyword evidence="2" id="KW-1185">Reference proteome</keyword>
<protein>
    <submittedName>
        <fullName evidence="1">DUF3800 domain-containing protein</fullName>
    </submittedName>
</protein>
<evidence type="ECO:0000313" key="1">
    <source>
        <dbReference type="EMBL" id="QVK22108.1"/>
    </source>
</evidence>
<dbReference type="EMBL" id="CP074572">
    <property type="protein sequence ID" value="QVK22108.1"/>
    <property type="molecule type" value="Genomic_DNA"/>
</dbReference>
<organism evidence="1 2">
    <name type="scientific">Shewanella dokdonensis</name>
    <dbReference type="NCBI Taxonomy" id="712036"/>
    <lineage>
        <taxon>Bacteria</taxon>
        <taxon>Pseudomonadati</taxon>
        <taxon>Pseudomonadota</taxon>
        <taxon>Gammaproteobacteria</taxon>
        <taxon>Alteromonadales</taxon>
        <taxon>Shewanellaceae</taxon>
        <taxon>Shewanella</taxon>
    </lineage>
</organism>
<name>A0ABX8DBZ2_9GAMM</name>